<feature type="transmembrane region" description="Helical" evidence="8">
    <location>
        <begin position="390"/>
        <end position="409"/>
    </location>
</feature>
<feature type="transmembrane region" description="Helical" evidence="8">
    <location>
        <begin position="49"/>
        <end position="66"/>
    </location>
</feature>
<feature type="transmembrane region" description="Helical" evidence="8">
    <location>
        <begin position="445"/>
        <end position="463"/>
    </location>
</feature>
<organism evidence="10 11">
    <name type="scientific">Candidatus Nitrosotalea okcheonensis</name>
    <dbReference type="NCBI Taxonomy" id="1903276"/>
    <lineage>
        <taxon>Archaea</taxon>
        <taxon>Nitrososphaerota</taxon>
        <taxon>Nitrososphaeria</taxon>
        <taxon>Nitrosotaleales</taxon>
        <taxon>Nitrosotaleaceae</taxon>
        <taxon>Nitrosotalea</taxon>
    </lineage>
</organism>
<feature type="transmembrane region" description="Helical" evidence="8">
    <location>
        <begin position="475"/>
        <end position="494"/>
    </location>
</feature>
<feature type="transmembrane region" description="Helical" evidence="8">
    <location>
        <begin position="421"/>
        <end position="439"/>
    </location>
</feature>
<dbReference type="Proteomes" id="UP000230607">
    <property type="component" value="Chromosome 1"/>
</dbReference>
<evidence type="ECO:0000256" key="2">
    <source>
        <dbReference type="ARBA" id="ARBA00022475"/>
    </source>
</evidence>
<protein>
    <recommendedName>
        <fullName evidence="9">ArnT-like N-terminal domain-containing protein</fullName>
    </recommendedName>
</protein>
<dbReference type="InterPro" id="IPR003342">
    <property type="entry name" value="ArnT-like_N"/>
</dbReference>
<feature type="transmembrane region" description="Helical" evidence="8">
    <location>
        <begin position="295"/>
        <end position="318"/>
    </location>
</feature>
<evidence type="ECO:0000256" key="7">
    <source>
        <dbReference type="ARBA" id="ARBA00023136"/>
    </source>
</evidence>
<keyword evidence="3" id="KW-0328">Glycosyltransferase</keyword>
<dbReference type="AlphaFoldDB" id="A0A2H1FCD2"/>
<feature type="transmembrane region" description="Helical" evidence="8">
    <location>
        <begin position="244"/>
        <end position="275"/>
    </location>
</feature>
<dbReference type="Pfam" id="PF02366">
    <property type="entry name" value="PMT"/>
    <property type="match status" value="1"/>
</dbReference>
<keyword evidence="7 8" id="KW-0472">Membrane</keyword>
<evidence type="ECO:0000259" key="9">
    <source>
        <dbReference type="Pfam" id="PF02366"/>
    </source>
</evidence>
<accession>A0A2H1FCD2</accession>
<dbReference type="PANTHER" id="PTHR33908:SF11">
    <property type="entry name" value="MEMBRANE PROTEIN"/>
    <property type="match status" value="1"/>
</dbReference>
<proteinExistence type="predicted"/>
<evidence type="ECO:0000256" key="6">
    <source>
        <dbReference type="ARBA" id="ARBA00022989"/>
    </source>
</evidence>
<evidence type="ECO:0000256" key="8">
    <source>
        <dbReference type="SAM" id="Phobius"/>
    </source>
</evidence>
<dbReference type="PANTHER" id="PTHR33908">
    <property type="entry name" value="MANNOSYLTRANSFERASE YKCB-RELATED"/>
    <property type="match status" value="1"/>
</dbReference>
<sequence>METHVDFIIFLAKDYIQQIEISINYKKTRKSHGAVQVSLIHSISARSSYTIPLALFIASILIYAYSLEGQPHHGDEINYLGWAGNYIHLITNGDLANTCLISIDNCNSLYHIPAHGITYSPLRMILIGVPLSLEHQDTGDYYDWSCYWFTCYNFHNSPTVEQMTAGRALSPIFGALTVVVAFLIGKILFNRNAGVIFSLVFMFYNLWIWYSRTIMTEVHYIFFSMLALLILLYSFKTGCLKVKYLVLSGIVFGCALTSKLLAIEFSVLFTGIILLNGMFQRQLGSSIDKKQILKISVTLVIFFSIAAFAFLLTEPGFYKNPVLQIKTIKSDMDNYNHDVWFIAYPTVQGLQPIRMLLLFYYALFPSPTENTIPGAFPNSTFNLGWNSPPTYSSVPLTIFFFVGITYMIQKVRRSKDCIPEILVLIWFVSTFIATLMIARDLSLERYMLPFLISIIVISSYGFCKFVRHIPSKKIQISFVACALLAHAATSMSYWQKIYFSPGTFWTNPLPYGTLQESLVNPVTLFINIVFVAFFAYMMAIQFKNKTGITAK</sequence>
<feature type="transmembrane region" description="Helical" evidence="8">
    <location>
        <begin position="195"/>
        <end position="212"/>
    </location>
</feature>
<feature type="transmembrane region" description="Helical" evidence="8">
    <location>
        <begin position="168"/>
        <end position="188"/>
    </location>
</feature>
<keyword evidence="6 8" id="KW-1133">Transmembrane helix</keyword>
<dbReference type="EMBL" id="LT841358">
    <property type="protein sequence ID" value="SMH70424.1"/>
    <property type="molecule type" value="Genomic_DNA"/>
</dbReference>
<feature type="transmembrane region" description="Helical" evidence="8">
    <location>
        <begin position="218"/>
        <end position="235"/>
    </location>
</feature>
<comment type="subcellular location">
    <subcellularLocation>
        <location evidence="1">Cell membrane</location>
        <topology evidence="1">Multi-pass membrane protein</topology>
    </subcellularLocation>
</comment>
<dbReference type="GO" id="GO:0006493">
    <property type="term" value="P:protein O-linked glycosylation"/>
    <property type="evidence" value="ECO:0007669"/>
    <property type="project" value="InterPro"/>
</dbReference>
<evidence type="ECO:0000256" key="5">
    <source>
        <dbReference type="ARBA" id="ARBA00022692"/>
    </source>
</evidence>
<dbReference type="InterPro" id="IPR050297">
    <property type="entry name" value="LipidA_mod_glycosyltrf_83"/>
</dbReference>
<evidence type="ECO:0000313" key="10">
    <source>
        <dbReference type="EMBL" id="SMH70424.1"/>
    </source>
</evidence>
<dbReference type="GO" id="GO:0008610">
    <property type="term" value="P:lipid biosynthetic process"/>
    <property type="evidence" value="ECO:0007669"/>
    <property type="project" value="UniProtKB-ARBA"/>
</dbReference>
<evidence type="ECO:0000313" key="11">
    <source>
        <dbReference type="Proteomes" id="UP000230607"/>
    </source>
</evidence>
<dbReference type="GO" id="GO:0005886">
    <property type="term" value="C:plasma membrane"/>
    <property type="evidence" value="ECO:0007669"/>
    <property type="project" value="UniProtKB-SubCell"/>
</dbReference>
<gene>
    <name evidence="10" type="ORF">NCS_10231</name>
</gene>
<dbReference type="GO" id="GO:0016763">
    <property type="term" value="F:pentosyltransferase activity"/>
    <property type="evidence" value="ECO:0007669"/>
    <property type="project" value="TreeGrafter"/>
</dbReference>
<evidence type="ECO:0000256" key="4">
    <source>
        <dbReference type="ARBA" id="ARBA00022679"/>
    </source>
</evidence>
<keyword evidence="2" id="KW-1003">Cell membrane</keyword>
<evidence type="ECO:0000256" key="3">
    <source>
        <dbReference type="ARBA" id="ARBA00022676"/>
    </source>
</evidence>
<reference evidence="11" key="1">
    <citation type="submission" date="2017-03" db="EMBL/GenBank/DDBJ databases">
        <authorList>
            <person name="Herbold C."/>
        </authorList>
    </citation>
    <scope>NUCLEOTIDE SEQUENCE [LARGE SCALE GENOMIC DNA]</scope>
</reference>
<keyword evidence="4" id="KW-0808">Transferase</keyword>
<keyword evidence="11" id="KW-1185">Reference proteome</keyword>
<feature type="domain" description="ArnT-like N-terminal" evidence="9">
    <location>
        <begin position="162"/>
        <end position="308"/>
    </location>
</feature>
<dbReference type="GO" id="GO:0000030">
    <property type="term" value="F:mannosyltransferase activity"/>
    <property type="evidence" value="ECO:0007669"/>
    <property type="project" value="InterPro"/>
</dbReference>
<evidence type="ECO:0000256" key="1">
    <source>
        <dbReference type="ARBA" id="ARBA00004651"/>
    </source>
</evidence>
<name>A0A2H1FCD2_9ARCH</name>
<keyword evidence="5 8" id="KW-0812">Transmembrane</keyword>
<feature type="transmembrane region" description="Helical" evidence="8">
    <location>
        <begin position="518"/>
        <end position="539"/>
    </location>
</feature>